<dbReference type="GO" id="GO:0005637">
    <property type="term" value="C:nuclear inner membrane"/>
    <property type="evidence" value="ECO:0007669"/>
    <property type="project" value="UniProtKB-SubCell"/>
</dbReference>
<evidence type="ECO:0000256" key="2">
    <source>
        <dbReference type="ARBA" id="ARBA00022692"/>
    </source>
</evidence>
<proteinExistence type="predicted"/>
<keyword evidence="3 7" id="KW-1133">Transmembrane helix</keyword>
<dbReference type="Pfam" id="PF09779">
    <property type="entry name" value="Ima1_N"/>
    <property type="match status" value="1"/>
</dbReference>
<evidence type="ECO:0000256" key="4">
    <source>
        <dbReference type="ARBA" id="ARBA00023136"/>
    </source>
</evidence>
<keyword evidence="10" id="KW-1185">Reference proteome</keyword>
<dbReference type="EMBL" id="JADGJQ010000156">
    <property type="protein sequence ID" value="KAJ3166800.1"/>
    <property type="molecule type" value="Genomic_DNA"/>
</dbReference>
<accession>A0AAD5XN62</accession>
<dbReference type="PANTHER" id="PTHR28538:SF1">
    <property type="entry name" value="INTEGRAL INNER NUCLEAR MEMBRANE PROTEIN IMA1"/>
    <property type="match status" value="1"/>
</dbReference>
<feature type="transmembrane region" description="Helical" evidence="7">
    <location>
        <begin position="470"/>
        <end position="491"/>
    </location>
</feature>
<dbReference type="Proteomes" id="UP001212152">
    <property type="component" value="Unassembled WGS sequence"/>
</dbReference>
<dbReference type="GO" id="GO:0034506">
    <property type="term" value="C:chromosome, centromeric core domain"/>
    <property type="evidence" value="ECO:0007669"/>
    <property type="project" value="TreeGrafter"/>
</dbReference>
<dbReference type="PANTHER" id="PTHR28538">
    <property type="entry name" value="INTEGRAL INNER NUCLEAR MEMBRANE PROTEIN IMA1"/>
    <property type="match status" value="1"/>
</dbReference>
<keyword evidence="5" id="KW-0539">Nucleus</keyword>
<sequence length="608" mass="67199">MQSQRLPCCRPPTPWQPWLSGLPPNYSSGSFHARAIKDIIDGTTTQPCFFCNEAVTLTKEELAITGGRSWRCTFCGQWNGEDELDKPGLGTPGVRYTQRQQPQQQQPQQHWPQQQQPDSLASYKNTLFCATCVQNQNLVVRLVAAYDPGDEEYYEMTIDEHKAQLEERYPPLCRECAVGVRVALTNETNMIERRLLLERLVRSSTSSWDEEDEDAATRGRFVKQTVTWWRVLADLWLVAAIAVMLAAHVRGIMYPLSFNAAFCEDPPYEATPPSQTPPSPPNFRRFLESLSSPACLAVPPRHEEENVDCVCALLPTLRWLNLLAAPGAVLHPLFLPLFGVDGDLRAYKTLQVKLFALRVLALYILADAWDPQALAAVHACCLILCAAWTRQWAQHLQWAKPIFKLANPNSASASPPPPSLEQTFAAMSGNSRSDTLGIEHAFQRSASLADKSSDARLAQFRAKRAFHRRLLANLRSVGIPAVGVLALWTHINPTAPRVGMAFTAALGVAWAIAFACHQDEIARKVTLLYAALSLRLVVNISAWLLMYHRTEPDDLHVASSADNAPASCLPSELGAVLPEWVDAIAAPVVVATLVDLVGAITLFVCAPT</sequence>
<protein>
    <recommendedName>
        <fullName evidence="8">Ima1 N-terminal domain-containing protein</fullName>
    </recommendedName>
</protein>
<evidence type="ECO:0000256" key="6">
    <source>
        <dbReference type="SAM" id="MobiDB-lite"/>
    </source>
</evidence>
<evidence type="ECO:0000259" key="8">
    <source>
        <dbReference type="Pfam" id="PF09779"/>
    </source>
</evidence>
<gene>
    <name evidence="9" type="ORF">HDU87_001908</name>
</gene>
<evidence type="ECO:0000256" key="1">
    <source>
        <dbReference type="ARBA" id="ARBA00004473"/>
    </source>
</evidence>
<comment type="caution">
    <text evidence="9">The sequence shown here is derived from an EMBL/GenBank/DDBJ whole genome shotgun (WGS) entry which is preliminary data.</text>
</comment>
<evidence type="ECO:0000256" key="5">
    <source>
        <dbReference type="ARBA" id="ARBA00023242"/>
    </source>
</evidence>
<dbReference type="InterPro" id="IPR018617">
    <property type="entry name" value="Ima1_N"/>
</dbReference>
<dbReference type="GO" id="GO:0071765">
    <property type="term" value="P:nuclear inner membrane organization"/>
    <property type="evidence" value="ECO:0007669"/>
    <property type="project" value="InterPro"/>
</dbReference>
<reference evidence="9" key="1">
    <citation type="submission" date="2020-05" db="EMBL/GenBank/DDBJ databases">
        <title>Phylogenomic resolution of chytrid fungi.</title>
        <authorList>
            <person name="Stajich J.E."/>
            <person name="Amses K."/>
            <person name="Simmons R."/>
            <person name="Seto K."/>
            <person name="Myers J."/>
            <person name="Bonds A."/>
            <person name="Quandt C.A."/>
            <person name="Barry K."/>
            <person name="Liu P."/>
            <person name="Grigoriev I."/>
            <person name="Longcore J.E."/>
            <person name="James T.Y."/>
        </authorList>
    </citation>
    <scope>NUCLEOTIDE SEQUENCE</scope>
    <source>
        <strain evidence="9">JEL0379</strain>
    </source>
</reference>
<evidence type="ECO:0000256" key="3">
    <source>
        <dbReference type="ARBA" id="ARBA00022989"/>
    </source>
</evidence>
<feature type="compositionally biased region" description="Low complexity" evidence="6">
    <location>
        <begin position="98"/>
        <end position="117"/>
    </location>
</feature>
<name>A0AAD5XN62_9FUNG</name>
<evidence type="ECO:0000313" key="10">
    <source>
        <dbReference type="Proteomes" id="UP001212152"/>
    </source>
</evidence>
<organism evidence="9 10">
    <name type="scientific">Geranomyces variabilis</name>
    <dbReference type="NCBI Taxonomy" id="109894"/>
    <lineage>
        <taxon>Eukaryota</taxon>
        <taxon>Fungi</taxon>
        <taxon>Fungi incertae sedis</taxon>
        <taxon>Chytridiomycota</taxon>
        <taxon>Chytridiomycota incertae sedis</taxon>
        <taxon>Chytridiomycetes</taxon>
        <taxon>Spizellomycetales</taxon>
        <taxon>Powellomycetaceae</taxon>
        <taxon>Geranomyces</taxon>
    </lineage>
</organism>
<comment type="subcellular location">
    <subcellularLocation>
        <location evidence="1">Nucleus inner membrane</location>
        <topology evidence="1">Multi-pass membrane protein</topology>
    </subcellularLocation>
</comment>
<feature type="transmembrane region" description="Helical" evidence="7">
    <location>
        <begin position="584"/>
        <end position="606"/>
    </location>
</feature>
<dbReference type="AlphaFoldDB" id="A0AAD5XN62"/>
<dbReference type="GO" id="GO:0034992">
    <property type="term" value="C:microtubule organizing center attachment site"/>
    <property type="evidence" value="ECO:0007669"/>
    <property type="project" value="TreeGrafter"/>
</dbReference>
<evidence type="ECO:0000313" key="9">
    <source>
        <dbReference type="EMBL" id="KAJ3166800.1"/>
    </source>
</evidence>
<feature type="region of interest" description="Disordered" evidence="6">
    <location>
        <begin position="84"/>
        <end position="117"/>
    </location>
</feature>
<dbReference type="InterPro" id="IPR042321">
    <property type="entry name" value="Ima1"/>
</dbReference>
<feature type="transmembrane region" description="Helical" evidence="7">
    <location>
        <begin position="497"/>
        <end position="515"/>
    </location>
</feature>
<keyword evidence="2 7" id="KW-0812">Transmembrane</keyword>
<keyword evidence="4 7" id="KW-0472">Membrane</keyword>
<feature type="domain" description="Ima1 N-terminal" evidence="8">
    <location>
        <begin position="48"/>
        <end position="178"/>
    </location>
</feature>
<feature type="transmembrane region" description="Helical" evidence="7">
    <location>
        <begin position="319"/>
        <end position="338"/>
    </location>
</feature>
<feature type="transmembrane region" description="Helical" evidence="7">
    <location>
        <begin position="228"/>
        <end position="249"/>
    </location>
</feature>
<feature type="transmembrane region" description="Helical" evidence="7">
    <location>
        <begin position="527"/>
        <end position="546"/>
    </location>
</feature>
<evidence type="ECO:0000256" key="7">
    <source>
        <dbReference type="SAM" id="Phobius"/>
    </source>
</evidence>
<dbReference type="GO" id="GO:0044732">
    <property type="term" value="C:mitotic spindle pole body"/>
    <property type="evidence" value="ECO:0007669"/>
    <property type="project" value="TreeGrafter"/>
</dbReference>